<evidence type="ECO:0000256" key="10">
    <source>
        <dbReference type="HAMAP-Rule" id="MF_01031"/>
    </source>
</evidence>
<dbReference type="NCBIfam" id="NF002458">
    <property type="entry name" value="PRK01641.1"/>
    <property type="match status" value="1"/>
</dbReference>
<evidence type="ECO:0000313" key="13">
    <source>
        <dbReference type="Proteomes" id="UP000538147"/>
    </source>
</evidence>
<dbReference type="PANTHER" id="PTHR43345:SF5">
    <property type="entry name" value="3-ISOPROPYLMALATE DEHYDRATASE SMALL SUBUNIT"/>
    <property type="match status" value="1"/>
</dbReference>
<dbReference type="Gene3D" id="3.20.19.10">
    <property type="entry name" value="Aconitase, domain 4"/>
    <property type="match status" value="1"/>
</dbReference>
<accession>A0A841L5W1</accession>
<dbReference type="PANTHER" id="PTHR43345">
    <property type="entry name" value="3-ISOPROPYLMALATE DEHYDRATASE SMALL SUBUNIT 2-RELATED-RELATED"/>
    <property type="match status" value="1"/>
</dbReference>
<dbReference type="SUPFAM" id="SSF52016">
    <property type="entry name" value="LeuD/IlvD-like"/>
    <property type="match status" value="1"/>
</dbReference>
<dbReference type="EMBL" id="JACIIV010000014">
    <property type="protein sequence ID" value="MBB6227987.1"/>
    <property type="molecule type" value="Genomic_DNA"/>
</dbReference>
<evidence type="ECO:0000256" key="9">
    <source>
        <dbReference type="ARBA" id="ARBA00023304"/>
    </source>
</evidence>
<dbReference type="NCBIfam" id="TIGR00171">
    <property type="entry name" value="leuD"/>
    <property type="match status" value="1"/>
</dbReference>
<evidence type="ECO:0000256" key="8">
    <source>
        <dbReference type="ARBA" id="ARBA00023239"/>
    </source>
</evidence>
<comment type="function">
    <text evidence="2 10">Catalyzes the isomerization between 2-isopropylmalate and 3-isopropylmalate, via the formation of 2-isopropylmaleate.</text>
</comment>
<dbReference type="HAMAP" id="MF_01031">
    <property type="entry name" value="LeuD_type1"/>
    <property type="match status" value="1"/>
</dbReference>
<dbReference type="EC" id="4.2.1.33" evidence="10"/>
<dbReference type="GO" id="GO:0003861">
    <property type="term" value="F:3-isopropylmalate dehydratase activity"/>
    <property type="evidence" value="ECO:0007669"/>
    <property type="project" value="UniProtKB-UniRule"/>
</dbReference>
<comment type="caution">
    <text evidence="12">The sequence shown here is derived from an EMBL/GenBank/DDBJ whole genome shotgun (WGS) entry which is preliminary data.</text>
</comment>
<evidence type="ECO:0000256" key="5">
    <source>
        <dbReference type="ARBA" id="ARBA00011271"/>
    </source>
</evidence>
<dbReference type="InterPro" id="IPR033940">
    <property type="entry name" value="IPMI_Swivel"/>
</dbReference>
<comment type="catalytic activity">
    <reaction evidence="1 10">
        <text>(2R,3S)-3-isopropylmalate = (2S)-2-isopropylmalate</text>
        <dbReference type="Rhea" id="RHEA:32287"/>
        <dbReference type="ChEBI" id="CHEBI:1178"/>
        <dbReference type="ChEBI" id="CHEBI:35121"/>
        <dbReference type="EC" id="4.2.1.33"/>
    </reaction>
</comment>
<comment type="subunit">
    <text evidence="5 10">Heterodimer of LeuC and LeuD.</text>
</comment>
<protein>
    <recommendedName>
        <fullName evidence="10">3-isopropylmalate dehydratase small subunit</fullName>
        <ecNumber evidence="10">4.2.1.33</ecNumber>
    </recommendedName>
    <alternativeName>
        <fullName evidence="10">Alpha-IPM isomerase</fullName>
        <shortName evidence="10">IPMI</shortName>
    </alternativeName>
    <alternativeName>
        <fullName evidence="10">Isopropylmalate isomerase</fullName>
    </alternativeName>
</protein>
<comment type="pathway">
    <text evidence="3 10">Amino-acid biosynthesis; L-leucine biosynthesis; L-leucine from 3-methyl-2-oxobutanoate: step 2/4.</text>
</comment>
<dbReference type="InterPro" id="IPR004431">
    <property type="entry name" value="3-IsopropMal_deHydase_ssu"/>
</dbReference>
<dbReference type="Proteomes" id="UP000538147">
    <property type="component" value="Unassembled WGS sequence"/>
</dbReference>
<evidence type="ECO:0000256" key="4">
    <source>
        <dbReference type="ARBA" id="ARBA00009845"/>
    </source>
</evidence>
<evidence type="ECO:0000256" key="3">
    <source>
        <dbReference type="ARBA" id="ARBA00004729"/>
    </source>
</evidence>
<dbReference type="InterPro" id="IPR050075">
    <property type="entry name" value="LeuD"/>
</dbReference>
<reference evidence="12 13" key="1">
    <citation type="submission" date="2020-08" db="EMBL/GenBank/DDBJ databases">
        <title>Genomic Encyclopedia of Type Strains, Phase IV (KMG-IV): sequencing the most valuable type-strain genomes for metagenomic binning, comparative biology and taxonomic classification.</title>
        <authorList>
            <person name="Goeker M."/>
        </authorList>
    </citation>
    <scope>NUCLEOTIDE SEQUENCE [LARGE SCALE GENOMIC DNA]</scope>
    <source>
        <strain evidence="12 13">DSM 102189</strain>
    </source>
</reference>
<dbReference type="GO" id="GO:0009098">
    <property type="term" value="P:L-leucine biosynthetic process"/>
    <property type="evidence" value="ECO:0007669"/>
    <property type="project" value="UniProtKB-UniRule"/>
</dbReference>
<dbReference type="UniPathway" id="UPA00048">
    <property type="reaction ID" value="UER00071"/>
</dbReference>
<dbReference type="CDD" id="cd01577">
    <property type="entry name" value="IPMI_Swivel"/>
    <property type="match status" value="1"/>
</dbReference>
<evidence type="ECO:0000256" key="1">
    <source>
        <dbReference type="ARBA" id="ARBA00000491"/>
    </source>
</evidence>
<keyword evidence="8 10" id="KW-0456">Lyase</keyword>
<dbReference type="InterPro" id="IPR000573">
    <property type="entry name" value="AconitaseA/IPMdHydase_ssu_swvl"/>
</dbReference>
<dbReference type="Pfam" id="PF00694">
    <property type="entry name" value="Aconitase_C"/>
    <property type="match status" value="1"/>
</dbReference>
<sequence length="219" mass="23126">MSTPFVTLTGVAAPMIEDNIDTDIIIPSREMKSTGKTGLADGLFAGRRYREGREPDPGFVLNRPDFAQAAILLAGDNFGCGSSREHAVWALVEWGIRCVIAPSFSPIFAGNAVRGGLLPCVLPRAAVQALAGVGAVTVDLPAQTLVAGELSFGFSIDGEAKAMLLGGLDAIDLTLVQADAIRAFQAFDRQQRPWVYLAQGTDEGSACYDDAIDSKGRIP</sequence>
<keyword evidence="9 10" id="KW-0100">Branched-chain amino acid biosynthesis</keyword>
<evidence type="ECO:0000259" key="11">
    <source>
        <dbReference type="Pfam" id="PF00694"/>
    </source>
</evidence>
<dbReference type="AlphaFoldDB" id="A0A841L5W1"/>
<name>A0A841L5W1_9SPHN</name>
<proteinExistence type="inferred from homology"/>
<evidence type="ECO:0000256" key="7">
    <source>
        <dbReference type="ARBA" id="ARBA00022605"/>
    </source>
</evidence>
<evidence type="ECO:0000256" key="6">
    <source>
        <dbReference type="ARBA" id="ARBA00022430"/>
    </source>
</evidence>
<keyword evidence="7 10" id="KW-0028">Amino-acid biosynthesis</keyword>
<evidence type="ECO:0000313" key="12">
    <source>
        <dbReference type="EMBL" id="MBB6227987.1"/>
    </source>
</evidence>
<feature type="domain" description="Aconitase A/isopropylmalate dehydratase small subunit swivel" evidence="11">
    <location>
        <begin position="4"/>
        <end position="124"/>
    </location>
</feature>
<organism evidence="12 13">
    <name type="scientific">Polymorphobacter multimanifer</name>
    <dbReference type="NCBI Taxonomy" id="1070431"/>
    <lineage>
        <taxon>Bacteria</taxon>
        <taxon>Pseudomonadati</taxon>
        <taxon>Pseudomonadota</taxon>
        <taxon>Alphaproteobacteria</taxon>
        <taxon>Sphingomonadales</taxon>
        <taxon>Sphingosinicellaceae</taxon>
        <taxon>Polymorphobacter</taxon>
    </lineage>
</organism>
<dbReference type="GO" id="GO:0009316">
    <property type="term" value="C:3-isopropylmalate dehydratase complex"/>
    <property type="evidence" value="ECO:0007669"/>
    <property type="project" value="InterPro"/>
</dbReference>
<keyword evidence="13" id="KW-1185">Reference proteome</keyword>
<dbReference type="InterPro" id="IPR015928">
    <property type="entry name" value="Aconitase/3IPM_dehydase_swvl"/>
</dbReference>
<keyword evidence="6 10" id="KW-0432">Leucine biosynthesis</keyword>
<comment type="similarity">
    <text evidence="4 10">Belongs to the LeuD family. LeuD type 1 subfamily.</text>
</comment>
<evidence type="ECO:0000256" key="2">
    <source>
        <dbReference type="ARBA" id="ARBA00002695"/>
    </source>
</evidence>
<dbReference type="RefSeq" id="WP_184199523.1">
    <property type="nucleotide sequence ID" value="NZ_BMOX01000056.1"/>
</dbReference>
<gene>
    <name evidence="10" type="primary">leuD</name>
    <name evidence="12" type="ORF">FHS79_002169</name>
</gene>